<dbReference type="KEGG" id="fmr:Fuma_02878"/>
<evidence type="ECO:0000256" key="1">
    <source>
        <dbReference type="SAM" id="Phobius"/>
    </source>
</evidence>
<organism evidence="2 3">
    <name type="scientific">Fuerstiella marisgermanici</name>
    <dbReference type="NCBI Taxonomy" id="1891926"/>
    <lineage>
        <taxon>Bacteria</taxon>
        <taxon>Pseudomonadati</taxon>
        <taxon>Planctomycetota</taxon>
        <taxon>Planctomycetia</taxon>
        <taxon>Planctomycetales</taxon>
        <taxon>Planctomycetaceae</taxon>
        <taxon>Fuerstiella</taxon>
    </lineage>
</organism>
<accession>A0A1P8WGQ9</accession>
<dbReference type="EMBL" id="CP017641">
    <property type="protein sequence ID" value="APZ93261.1"/>
    <property type="molecule type" value="Genomic_DNA"/>
</dbReference>
<keyword evidence="3" id="KW-1185">Reference proteome</keyword>
<proteinExistence type="predicted"/>
<dbReference type="Proteomes" id="UP000187735">
    <property type="component" value="Chromosome"/>
</dbReference>
<reference evidence="2 3" key="1">
    <citation type="journal article" date="2016" name="Front. Microbiol.">
        <title>Fuerstia marisgermanicae gen. nov., sp. nov., an Unusual Member of the Phylum Planctomycetes from the German Wadden Sea.</title>
        <authorList>
            <person name="Kohn T."/>
            <person name="Heuer A."/>
            <person name="Jogler M."/>
            <person name="Vollmers J."/>
            <person name="Boedeker C."/>
            <person name="Bunk B."/>
            <person name="Rast P."/>
            <person name="Borchert D."/>
            <person name="Glockner I."/>
            <person name="Freese H.M."/>
            <person name="Klenk H.P."/>
            <person name="Overmann J."/>
            <person name="Kaster A.K."/>
            <person name="Rohde M."/>
            <person name="Wiegand S."/>
            <person name="Jogler C."/>
        </authorList>
    </citation>
    <scope>NUCLEOTIDE SEQUENCE [LARGE SCALE GENOMIC DNA]</scope>
    <source>
        <strain evidence="2 3">NH11</strain>
    </source>
</reference>
<keyword evidence="1" id="KW-0812">Transmembrane</keyword>
<protein>
    <submittedName>
        <fullName evidence="2">Uncharacterized protein</fullName>
    </submittedName>
</protein>
<dbReference type="AlphaFoldDB" id="A0A1P8WGQ9"/>
<sequence length="1019" mass="113109">MAGRTLPGAMVGQGATMPKASKFQKFSVDSDCNQLLPDNKLANVKTLYKIVTFEHDGLVRDLFSLPVLVPLQGVLKSTIPLGLPWHLLTSSEPVHEHTELVDVVAGNLNLAVSNDGTCLPTGVPVSDATEKNSNGLERIVRIQDFASWKGDGIRYRGVAVRTNSRLKRELLENGSVVSSLAEDRKTPVRIILDPADVLPVSNPESLIAGRTLSHCGNDVSVKLSRTQVDRLHRGQGVIFSVAGNPVRIQKTGPGSTIDRPTTMASGAGNRNWFLTVPDEEEDFCIRLTLLRTDPRAETYYRPMENTAQTQSVVDFISGWPDQVYKMILELYLADPRAEACLRHFGNDRPGESGQFPDYQIGLFTTFEQTWEQLGYSRGSLVSSLNLAPGESLNIEVFTWDRRKVEKEQSFAAEYEWNREFNTLAKASTTIARDLKESLDARVEGNGNIGLPGEKVKLNAGVSGGVKGSVKEGLKNDVSLIHEQTTKSAERFKSSYQVKIVETHEEGRERRSVRRIENPNRSRTLTFNYFEVVENFRVVTELKDSAKLCLLVKNPSLGPFDLDFVLAYGHRLKEVLMSSDYRSGFDAAVTIAAQRWFDHRSGIAEPATSVLPLPGAPVSSTQEDAIPPAQPPKGIMATGRIIHDILKQFLYLENRIAESFEEFGDHYNPLFPSRLSAASLGNHRDAIRKHCFWVKLNNVHPGFDKKARAYVDATHGKFSKPESEPEVIAALRHLLEDFDDDWLYTIKMFAASVVVNALFGIVATVFIATTAALLLPILGPMLVDLAYNHIDLGLSVAISTARRDLLSIVDMQNAVSTQRQAEISSVPPAGGAAPVSGPIVSQVPVEVPQVYSHRELAEAHARFEKLILHLEANRTFYANEIWRSEDANERYRRLEILGVARFVQNRLLGFVGDRAAFPLRVESLPPGVNLEGLLPDIAGMPRNDREQQIDEVALPTSSLHIESVVGRCDALEPYELKRRTIDRKVAKTHAALLREQLRTKRIQNDRLAEHDQTCDTPHAG</sequence>
<dbReference type="STRING" id="1891926.Fuma_02878"/>
<gene>
    <name evidence="2" type="ORF">Fuma_02878</name>
</gene>
<feature type="transmembrane region" description="Helical" evidence="1">
    <location>
        <begin position="756"/>
        <end position="777"/>
    </location>
</feature>
<evidence type="ECO:0000313" key="3">
    <source>
        <dbReference type="Proteomes" id="UP000187735"/>
    </source>
</evidence>
<keyword evidence="1" id="KW-0472">Membrane</keyword>
<name>A0A1P8WGQ9_9PLAN</name>
<keyword evidence="1" id="KW-1133">Transmembrane helix</keyword>
<evidence type="ECO:0000313" key="2">
    <source>
        <dbReference type="EMBL" id="APZ93261.1"/>
    </source>
</evidence>